<sequence>MALSVDGAMFAQCLKKGRAVKPLGKIAVPWTWYLGIVGVIIFDVVAAITMLTLVPNKMPERVNSGLVALGGSYAPPMSRETLIARVIAGAVLVLVISLGISLLISAQSKNLASDHPDASAIQIARRWAFLNNIQSCIGWFSFFLAAILSISSLRLNGPGATTHLEMAVYIIAVSVLAWALMISLRRGQVAIDRAIPIREDDSELKWGMIYHDASDKRVFVELDDGHTTVINMARGGAWLLIAVMVLPALAIVGWVLLEN</sequence>
<evidence type="ECO:0000313" key="3">
    <source>
        <dbReference type="Proteomes" id="UP000000582"/>
    </source>
</evidence>
<organism evidence="2 3">
    <name type="scientific">Corynebacterium glutamicum (strain ATCC 13032 / DSM 20300 / JCM 1318 / BCRC 11384 / CCUG 27702 / LMG 3730 / NBRC 12168 / NCIMB 10025 / NRRL B-2784 / 534)</name>
    <dbReference type="NCBI Taxonomy" id="196627"/>
    <lineage>
        <taxon>Bacteria</taxon>
        <taxon>Bacillati</taxon>
        <taxon>Actinomycetota</taxon>
        <taxon>Actinomycetes</taxon>
        <taxon>Mycobacteriales</taxon>
        <taxon>Corynebacteriaceae</taxon>
        <taxon>Corynebacterium</taxon>
    </lineage>
</organism>
<protein>
    <submittedName>
        <fullName evidence="2">Hypothetical membrane protein</fullName>
    </submittedName>
</protein>
<dbReference type="HOGENOM" id="CLU_1164327_0_0_11"/>
<feature type="transmembrane region" description="Helical" evidence="1">
    <location>
        <begin position="30"/>
        <end position="54"/>
    </location>
</feature>
<gene>
    <name evidence="2" type="ordered locus">Cgl0920</name>
</gene>
<dbReference type="Proteomes" id="UP000000582">
    <property type="component" value="Chromosome"/>
</dbReference>
<feature type="transmembrane region" description="Helical" evidence="1">
    <location>
        <begin position="237"/>
        <end position="257"/>
    </location>
</feature>
<evidence type="ECO:0000256" key="1">
    <source>
        <dbReference type="SAM" id="Phobius"/>
    </source>
</evidence>
<keyword evidence="1" id="KW-0812">Transmembrane</keyword>
<dbReference type="BioCyc" id="CORYNE:G18NG-10490-MONOMER"/>
<dbReference type="AlphaFoldDB" id="Q8NRX1"/>
<keyword evidence="1" id="KW-1133">Transmembrane helix</keyword>
<dbReference type="STRING" id="196627.cg1050"/>
<keyword evidence="1" id="KW-0472">Membrane</keyword>
<keyword evidence="3" id="KW-1185">Reference proteome</keyword>
<feature type="transmembrane region" description="Helical" evidence="1">
    <location>
        <begin position="82"/>
        <end position="106"/>
    </location>
</feature>
<proteinExistence type="predicted"/>
<reference evidence="3" key="1">
    <citation type="journal article" date="2003" name="Appl. Microbiol. Biotechnol.">
        <title>The Corynebacterium glutamicum genome: features and impacts on biotechnological processes.</title>
        <authorList>
            <person name="Ikeda M."/>
            <person name="Nakagawa S."/>
        </authorList>
    </citation>
    <scope>NUCLEOTIDE SEQUENCE [LARGE SCALE GENOMIC DNA]</scope>
    <source>
        <strain evidence="3">ATCC 13032 / DSM 20300 / BCRC 11384 / JCM 1318 / LMG 3730 / NCIMB 10025</strain>
    </source>
</reference>
<dbReference type="EMBL" id="BA000036">
    <property type="protein sequence ID" value="BAB98313.1"/>
    <property type="molecule type" value="Genomic_DNA"/>
</dbReference>
<accession>Q8NRX1</accession>
<evidence type="ECO:0000313" key="2">
    <source>
        <dbReference type="EMBL" id="BAB98313.1"/>
    </source>
</evidence>
<name>Q8NRX1_CORGL</name>
<dbReference type="PATRIC" id="fig|196627.13.peg.906"/>
<dbReference type="OrthoDB" id="4403602at2"/>
<dbReference type="eggNOG" id="COG4194">
    <property type="taxonomic scope" value="Bacteria"/>
</dbReference>
<feature type="transmembrane region" description="Helical" evidence="1">
    <location>
        <begin position="127"/>
        <end position="151"/>
    </location>
</feature>
<dbReference type="KEGG" id="cgl:Cgl0920"/>
<feature type="transmembrane region" description="Helical" evidence="1">
    <location>
        <begin position="166"/>
        <end position="184"/>
    </location>
</feature>